<accession>G3BD84</accession>
<protein>
    <recommendedName>
        <fullName evidence="4">Large ribosomal subunit protein uL30m</fullName>
    </recommendedName>
</protein>
<keyword evidence="7" id="KW-1185">Reference proteome</keyword>
<dbReference type="PANTHER" id="PTHR15892:SF2">
    <property type="entry name" value="LARGE RIBOSOMAL SUBUNIT PROTEIN UL30M"/>
    <property type="match status" value="1"/>
</dbReference>
<dbReference type="KEGG" id="cten:18248249"/>
<proteinExistence type="inferred from homology"/>
<dbReference type="Pfam" id="PF00327">
    <property type="entry name" value="Ribosomal_L30"/>
    <property type="match status" value="1"/>
</dbReference>
<dbReference type="PANTHER" id="PTHR15892">
    <property type="entry name" value="MITOCHONDRIAL RIBOSOMAL PROTEIN L30"/>
    <property type="match status" value="1"/>
</dbReference>
<comment type="similarity">
    <text evidence="1">Belongs to the universal ribosomal protein uL30 family.</text>
</comment>
<reference evidence="6 7" key="1">
    <citation type="journal article" date="2011" name="Proc. Natl. Acad. Sci. U.S.A.">
        <title>Comparative genomics of xylose-fermenting fungi for enhanced biofuel production.</title>
        <authorList>
            <person name="Wohlbach D.J."/>
            <person name="Kuo A."/>
            <person name="Sato T.K."/>
            <person name="Potts K.M."/>
            <person name="Salamov A.A."/>
            <person name="LaButti K.M."/>
            <person name="Sun H."/>
            <person name="Clum A."/>
            <person name="Pangilinan J.L."/>
            <person name="Lindquist E.A."/>
            <person name="Lucas S."/>
            <person name="Lapidus A."/>
            <person name="Jin M."/>
            <person name="Gunawan C."/>
            <person name="Balan V."/>
            <person name="Dale B.E."/>
            <person name="Jeffries T.W."/>
            <person name="Zinkel R."/>
            <person name="Barry K.W."/>
            <person name="Grigoriev I.V."/>
            <person name="Gasch A.P."/>
        </authorList>
    </citation>
    <scope>NUCLEOTIDE SEQUENCE [LARGE SCALE GENOMIC DNA]</scope>
    <source>
        <strain evidence="7">ATCC 10573 / BCRC 21748 / CBS 615 / JCM 9827 / NBRC 10315 / NRRL Y-1498 / VKM Y-70</strain>
    </source>
</reference>
<dbReference type="InterPro" id="IPR005996">
    <property type="entry name" value="Ribosomal_uL30_bac-type"/>
</dbReference>
<evidence type="ECO:0000313" key="6">
    <source>
        <dbReference type="EMBL" id="EGV60265.1"/>
    </source>
</evidence>
<keyword evidence="3" id="KW-0687">Ribonucleoprotein</keyword>
<dbReference type="GO" id="GO:0005739">
    <property type="term" value="C:mitochondrion"/>
    <property type="evidence" value="ECO:0007669"/>
    <property type="project" value="TreeGrafter"/>
</dbReference>
<sequence>MSSASNAAKSMFYKITQLRSTIGMPPVVRKNMEALGLTKRYQIKYQKVSPSTAHRLIKVKELVKVELVDEAKTPAQVAQERKFPKGFQIQKGEAVNKYE</sequence>
<dbReference type="GO" id="GO:0003735">
    <property type="term" value="F:structural constituent of ribosome"/>
    <property type="evidence" value="ECO:0007669"/>
    <property type="project" value="InterPro"/>
</dbReference>
<dbReference type="HOGENOM" id="CLU_131047_0_2_1"/>
<dbReference type="GeneID" id="18248249"/>
<dbReference type="GO" id="GO:0006412">
    <property type="term" value="P:translation"/>
    <property type="evidence" value="ECO:0007669"/>
    <property type="project" value="InterPro"/>
</dbReference>
<evidence type="ECO:0000256" key="3">
    <source>
        <dbReference type="ARBA" id="ARBA00023274"/>
    </source>
</evidence>
<evidence type="ECO:0000256" key="4">
    <source>
        <dbReference type="ARBA" id="ARBA00035281"/>
    </source>
</evidence>
<name>G3BD84_CANTC</name>
<dbReference type="STRING" id="590646.G3BD84"/>
<dbReference type="CDD" id="cd01658">
    <property type="entry name" value="Ribosomal_L30"/>
    <property type="match status" value="1"/>
</dbReference>
<dbReference type="Gene3D" id="3.30.1390.20">
    <property type="entry name" value="Ribosomal protein L30, ferredoxin-like fold domain"/>
    <property type="match status" value="1"/>
</dbReference>
<dbReference type="EMBL" id="GL996528">
    <property type="protein sequence ID" value="EGV60265.1"/>
    <property type="molecule type" value="Genomic_DNA"/>
</dbReference>
<dbReference type="Proteomes" id="UP000000707">
    <property type="component" value="Unassembled WGS sequence"/>
</dbReference>
<dbReference type="OrthoDB" id="509901at2759"/>
<evidence type="ECO:0000256" key="2">
    <source>
        <dbReference type="ARBA" id="ARBA00022980"/>
    </source>
</evidence>
<organism evidence="7">
    <name type="scientific">Candida tenuis (strain ATCC 10573 / BCRC 21748 / CBS 615 / JCM 9827 / NBRC 10315 / NRRL Y-1498 / VKM Y-70)</name>
    <name type="common">Yeast</name>
    <name type="synonym">Yamadazyma tenuis</name>
    <dbReference type="NCBI Taxonomy" id="590646"/>
    <lineage>
        <taxon>Eukaryota</taxon>
        <taxon>Fungi</taxon>
        <taxon>Dikarya</taxon>
        <taxon>Ascomycota</taxon>
        <taxon>Saccharomycotina</taxon>
        <taxon>Pichiomycetes</taxon>
        <taxon>Debaryomycetaceae</taxon>
        <taxon>Yamadazyma</taxon>
    </lineage>
</organism>
<dbReference type="AlphaFoldDB" id="G3BD84"/>
<dbReference type="InterPro" id="IPR016082">
    <property type="entry name" value="Ribosomal_uL30_ferredoxin-like"/>
</dbReference>
<feature type="domain" description="Large ribosomal subunit protein uL30-like ferredoxin-like fold" evidence="5">
    <location>
        <begin position="13"/>
        <end position="63"/>
    </location>
</feature>
<dbReference type="InterPro" id="IPR036919">
    <property type="entry name" value="Ribo_uL30_ferredoxin-like_sf"/>
</dbReference>
<evidence type="ECO:0000313" key="7">
    <source>
        <dbReference type="Proteomes" id="UP000000707"/>
    </source>
</evidence>
<dbReference type="eggNOG" id="ENOG502S7S3">
    <property type="taxonomic scope" value="Eukaryota"/>
</dbReference>
<dbReference type="SUPFAM" id="SSF55129">
    <property type="entry name" value="Ribosomal protein L30p/L7e"/>
    <property type="match status" value="1"/>
</dbReference>
<evidence type="ECO:0000256" key="1">
    <source>
        <dbReference type="ARBA" id="ARBA00007594"/>
    </source>
</evidence>
<gene>
    <name evidence="6" type="ORF">CANTEDRAFT_116323</name>
</gene>
<keyword evidence="2" id="KW-0689">Ribosomal protein</keyword>
<dbReference type="GO" id="GO:0015934">
    <property type="term" value="C:large ribosomal subunit"/>
    <property type="evidence" value="ECO:0007669"/>
    <property type="project" value="InterPro"/>
</dbReference>
<evidence type="ECO:0000259" key="5">
    <source>
        <dbReference type="Pfam" id="PF00327"/>
    </source>
</evidence>